<name>A0A2N3G4Y4_9ACTN</name>
<organism evidence="1 2">
    <name type="scientific">Candidatus Anoxymicrobium japonicum</name>
    <dbReference type="NCBI Taxonomy" id="2013648"/>
    <lineage>
        <taxon>Bacteria</taxon>
        <taxon>Bacillati</taxon>
        <taxon>Actinomycetota</taxon>
        <taxon>Candidatus Geothermincolia</taxon>
        <taxon>Candidatus Geothermincolales</taxon>
        <taxon>Candidatus Anoxymicrobiaceae</taxon>
        <taxon>Candidatus Anoxymicrobium</taxon>
    </lineage>
</organism>
<sequence>MEFVDEYIDHFVAWDVLAYFHENQEALEKPSGIALEVGRQVDVVTPILKSLVEKGVLAVEIDTAVETEEFTYRYIARAEFRDKMEEFLSATRDRTNRLAIVGIVLQKEARRL</sequence>
<evidence type="ECO:0000313" key="2">
    <source>
        <dbReference type="Proteomes" id="UP000233654"/>
    </source>
</evidence>
<evidence type="ECO:0000313" key="1">
    <source>
        <dbReference type="EMBL" id="PKQ27775.1"/>
    </source>
</evidence>
<proteinExistence type="predicted"/>
<protein>
    <submittedName>
        <fullName evidence="1">Uncharacterized protein</fullName>
    </submittedName>
</protein>
<dbReference type="AlphaFoldDB" id="A0A2N3G4Y4"/>
<dbReference type="EMBL" id="PHEX01000055">
    <property type="protein sequence ID" value="PKQ27775.1"/>
    <property type="molecule type" value="Genomic_DNA"/>
</dbReference>
<accession>A0A2N3G4Y4</accession>
<gene>
    <name evidence="1" type="ORF">CVT63_06240</name>
</gene>
<reference evidence="1 2" key="1">
    <citation type="journal article" date="2017" name="ISME J.">
        <title>Potential for microbial H2 and metal transformations associated with novel bacteria and archaea in deep terrestrial subsurface sediments.</title>
        <authorList>
            <person name="Hernsdorf A.W."/>
            <person name="Amano Y."/>
            <person name="Miyakawa K."/>
            <person name="Ise K."/>
            <person name="Suzuki Y."/>
            <person name="Anantharaman K."/>
            <person name="Probst A."/>
            <person name="Burstein D."/>
            <person name="Thomas B.C."/>
            <person name="Banfield J.F."/>
        </authorList>
    </citation>
    <scope>NUCLEOTIDE SEQUENCE [LARGE SCALE GENOMIC DNA]</scope>
    <source>
        <strain evidence="1">HGW-Actinobacteria-3</strain>
    </source>
</reference>
<dbReference type="Proteomes" id="UP000233654">
    <property type="component" value="Unassembled WGS sequence"/>
</dbReference>
<comment type="caution">
    <text evidence="1">The sequence shown here is derived from an EMBL/GenBank/DDBJ whole genome shotgun (WGS) entry which is preliminary data.</text>
</comment>